<evidence type="ECO:0000313" key="2">
    <source>
        <dbReference type="Proteomes" id="UP000571554"/>
    </source>
</evidence>
<accession>A0A7W9TWG9</accession>
<name>A0A7W9TWG9_9BURK</name>
<dbReference type="RefSeq" id="WP_183724239.1">
    <property type="nucleotide sequence ID" value="NZ_JACHBW010000006.1"/>
</dbReference>
<gene>
    <name evidence="1" type="ORF">F4827_002543</name>
</gene>
<comment type="caution">
    <text evidence="1">The sequence shown here is derived from an EMBL/GenBank/DDBJ whole genome shotgun (WGS) entry which is preliminary data.</text>
</comment>
<reference evidence="1 2" key="1">
    <citation type="submission" date="2020-08" db="EMBL/GenBank/DDBJ databases">
        <title>Above-ground endophytic microbial communities from plants in different locations in the United States.</title>
        <authorList>
            <person name="Frank C."/>
        </authorList>
    </citation>
    <scope>NUCLEOTIDE SEQUENCE [LARGE SCALE GENOMIC DNA]</scope>
    <source>
        <strain evidence="1 2">WP4_2_2</strain>
    </source>
</reference>
<proteinExistence type="predicted"/>
<protein>
    <submittedName>
        <fullName evidence="1">Uncharacterized protein</fullName>
    </submittedName>
</protein>
<dbReference type="EMBL" id="JACHBW010000006">
    <property type="protein sequence ID" value="MBB6102691.1"/>
    <property type="molecule type" value="Genomic_DNA"/>
</dbReference>
<keyword evidence="2" id="KW-1185">Reference proteome</keyword>
<organism evidence="1 2">
    <name type="scientific">Paraburkholderia bannensis</name>
    <dbReference type="NCBI Taxonomy" id="765414"/>
    <lineage>
        <taxon>Bacteria</taxon>
        <taxon>Pseudomonadati</taxon>
        <taxon>Pseudomonadota</taxon>
        <taxon>Betaproteobacteria</taxon>
        <taxon>Burkholderiales</taxon>
        <taxon>Burkholderiaceae</taxon>
        <taxon>Paraburkholderia</taxon>
    </lineage>
</organism>
<evidence type="ECO:0000313" key="1">
    <source>
        <dbReference type="EMBL" id="MBB6102691.1"/>
    </source>
</evidence>
<sequence length="73" mass="8198">MSRFMTAGACLDAPNEGDMVADDKYVYEFGVVDEFEIDGVPHEKLGWEVLCPRGDFKVLFPDLRYEVIGASHV</sequence>
<dbReference type="Proteomes" id="UP000571554">
    <property type="component" value="Unassembled WGS sequence"/>
</dbReference>
<dbReference type="AlphaFoldDB" id="A0A7W9TWG9"/>